<protein>
    <recommendedName>
        <fullName evidence="1">Microcystinase C</fullName>
        <shortName evidence="1">MlrC</shortName>
    </recommendedName>
</protein>
<dbReference type="EMBL" id="RBIG01000001">
    <property type="protein sequence ID" value="RKQ72887.1"/>
    <property type="molecule type" value="Genomic_DNA"/>
</dbReference>
<gene>
    <name evidence="4" type="ORF">BCL74_0657</name>
</gene>
<dbReference type="Proteomes" id="UP000277424">
    <property type="component" value="Unassembled WGS sequence"/>
</dbReference>
<feature type="domain" description="Microcystin LR degradation protein MlrC N-terminal" evidence="3">
    <location>
        <begin position="7"/>
        <end position="299"/>
    </location>
</feature>
<dbReference type="Pfam" id="PF07171">
    <property type="entry name" value="MlrC_C"/>
    <property type="match status" value="1"/>
</dbReference>
<feature type="domain" description="Microcystin LR degradation protein MlrC C-terminal" evidence="2">
    <location>
        <begin position="312"/>
        <end position="491"/>
    </location>
</feature>
<name>A0A420WPE2_9PROT</name>
<comment type="cofactor">
    <cofactor evidence="1">
        <name>Zn(2+)</name>
        <dbReference type="ChEBI" id="CHEBI:29105"/>
    </cofactor>
    <text evidence="1">Binds 1 zinc ion per subunit.</text>
</comment>
<keyword evidence="1" id="KW-0482">Metalloprotease</keyword>
<dbReference type="AlphaFoldDB" id="A0A420WPE2"/>
<dbReference type="PIRSF" id="PIRSF012702">
    <property type="entry name" value="UCP012702"/>
    <property type="match status" value="1"/>
</dbReference>
<reference evidence="4 5" key="1">
    <citation type="submission" date="2018-10" db="EMBL/GenBank/DDBJ databases">
        <title>Comparative analysis of microorganisms from saline springs in Andes Mountain Range, Colombia.</title>
        <authorList>
            <person name="Rubin E."/>
        </authorList>
    </citation>
    <scope>NUCLEOTIDE SEQUENCE [LARGE SCALE GENOMIC DNA]</scope>
    <source>
        <strain evidence="4 5">USBA 36</strain>
    </source>
</reference>
<keyword evidence="1" id="KW-0378">Hydrolase</keyword>
<dbReference type="InterPro" id="IPR009197">
    <property type="entry name" value="MlrC"/>
</dbReference>
<evidence type="ECO:0000259" key="3">
    <source>
        <dbReference type="Pfam" id="PF07364"/>
    </source>
</evidence>
<dbReference type="OrthoDB" id="9782658at2"/>
<comment type="caution">
    <text evidence="4">The sequence shown here is derived from an EMBL/GenBank/DDBJ whole genome shotgun (WGS) entry which is preliminary data.</text>
</comment>
<comment type="similarity">
    <text evidence="1">Belongs to the peptidase M81 family.</text>
</comment>
<sequence>MPTENPRIALLGFAIECNRFSPVSTAADFAEDTDISGEEIVRQSRSENSITLPDLPGFFAEMDRTGAWTPVPLRVALAQPGGPVDQAYFEEFVADILDGLRKAGPLDGIFISSHGAALATGSDDPDGDLFEAIRSVVGPDLPIAAVFDLHANISRKMIDNVSVFVGYLKNPHTDIYDRGVEAAKHLRELLAGGKTAIEMVKLPLVPPSIALLTAPGNPYGEMIAYGQGKVGGDIMNVSVMAGFAFSDCPKNGFTSVVTARNGNRAAARALALDIAQKVWAMKERFKKPMTSLEDAVALAVAAGEGKRDPVLLADVADNPGGGGRGNTIYILKALVEAGAKGAALGVFFDPALAAEAHRLGKGTRFTATFNSRESNEFSQAFTAEAEVLALADGPFVGRRGMYQDMACDLGPAALLQVGGVQVVVITNRQQCLEPMQLELFGVDLSKVRCLVVKSRGHFRAGFDEFFTPDRIYEVDCPGLTSPALHNFNWTRLPRPVYPLDEQTVWTPPAA</sequence>
<keyword evidence="1" id="KW-0645">Protease</keyword>
<dbReference type="GO" id="GO:0006508">
    <property type="term" value="P:proteolysis"/>
    <property type="evidence" value="ECO:0007669"/>
    <property type="project" value="UniProtKB-KW"/>
</dbReference>
<comment type="function">
    <text evidence="1">Involved in peptidolytic degradation of cyclic heptapeptide hepatotoxin microcystin (MC).</text>
</comment>
<evidence type="ECO:0000256" key="1">
    <source>
        <dbReference type="PIRNR" id="PIRNR012702"/>
    </source>
</evidence>
<keyword evidence="1" id="KW-0479">Metal-binding</keyword>
<evidence type="ECO:0000313" key="5">
    <source>
        <dbReference type="Proteomes" id="UP000277424"/>
    </source>
</evidence>
<organism evidence="4 5">
    <name type="scientific">Oceanibaculum indicum</name>
    <dbReference type="NCBI Taxonomy" id="526216"/>
    <lineage>
        <taxon>Bacteria</taxon>
        <taxon>Pseudomonadati</taxon>
        <taxon>Pseudomonadota</taxon>
        <taxon>Alphaproteobacteria</taxon>
        <taxon>Rhodospirillales</taxon>
        <taxon>Oceanibaculaceae</taxon>
        <taxon>Oceanibaculum</taxon>
    </lineage>
</organism>
<proteinExistence type="inferred from homology"/>
<dbReference type="Pfam" id="PF07364">
    <property type="entry name" value="DUF1485"/>
    <property type="match status" value="1"/>
</dbReference>
<evidence type="ECO:0000313" key="4">
    <source>
        <dbReference type="EMBL" id="RKQ72887.1"/>
    </source>
</evidence>
<dbReference type="RefSeq" id="WP_121217532.1">
    <property type="nucleotide sequence ID" value="NZ_RBIG01000001.1"/>
</dbReference>
<dbReference type="InterPro" id="IPR010799">
    <property type="entry name" value="MlrC_C"/>
</dbReference>
<dbReference type="InterPro" id="IPR015995">
    <property type="entry name" value="MlrC_N"/>
</dbReference>
<dbReference type="GO" id="GO:0008237">
    <property type="term" value="F:metallopeptidase activity"/>
    <property type="evidence" value="ECO:0007669"/>
    <property type="project" value="UniProtKB-KW"/>
</dbReference>
<evidence type="ECO:0000259" key="2">
    <source>
        <dbReference type="Pfam" id="PF07171"/>
    </source>
</evidence>
<dbReference type="GO" id="GO:0046872">
    <property type="term" value="F:metal ion binding"/>
    <property type="evidence" value="ECO:0007669"/>
    <property type="project" value="UniProtKB-KW"/>
</dbReference>
<accession>A0A420WPE2</accession>